<comment type="caution">
    <text evidence="2">The sequence shown here is derived from an EMBL/GenBank/DDBJ whole genome shotgun (WGS) entry which is preliminary data.</text>
</comment>
<dbReference type="GeneID" id="30197375"/>
<feature type="compositionally biased region" description="Polar residues" evidence="1">
    <location>
        <begin position="194"/>
        <end position="205"/>
    </location>
</feature>
<keyword evidence="3" id="KW-1185">Reference proteome</keyword>
<accession>A0A1E3HH23</accession>
<protein>
    <submittedName>
        <fullName evidence="2">Uncharacterized protein</fullName>
    </submittedName>
</protein>
<evidence type="ECO:0000313" key="2">
    <source>
        <dbReference type="EMBL" id="ODN75634.1"/>
    </source>
</evidence>
<dbReference type="EMBL" id="AWGH01000055">
    <property type="protein sequence ID" value="ODN75634.1"/>
    <property type="molecule type" value="Genomic_DNA"/>
</dbReference>
<evidence type="ECO:0000313" key="3">
    <source>
        <dbReference type="Proteomes" id="UP000094819"/>
    </source>
</evidence>
<organism evidence="2 3">
    <name type="scientific">Cryptococcus wingfieldii CBS 7118</name>
    <dbReference type="NCBI Taxonomy" id="1295528"/>
    <lineage>
        <taxon>Eukaryota</taxon>
        <taxon>Fungi</taxon>
        <taxon>Dikarya</taxon>
        <taxon>Basidiomycota</taxon>
        <taxon>Agaricomycotina</taxon>
        <taxon>Tremellomycetes</taxon>
        <taxon>Tremellales</taxon>
        <taxon>Cryptococcaceae</taxon>
        <taxon>Cryptococcus</taxon>
    </lineage>
</organism>
<reference evidence="2 3" key="1">
    <citation type="submission" date="2016-06" db="EMBL/GenBank/DDBJ databases">
        <title>Evolution of pathogenesis and genome organization in the Tremellales.</title>
        <authorList>
            <person name="Cuomo C."/>
            <person name="Litvintseva A."/>
            <person name="Heitman J."/>
            <person name="Chen Y."/>
            <person name="Sun S."/>
            <person name="Springer D."/>
            <person name="Dromer F."/>
            <person name="Young S."/>
            <person name="Zeng Q."/>
            <person name="Chapman S."/>
            <person name="Gujja S."/>
            <person name="Saif S."/>
            <person name="Birren B."/>
        </authorList>
    </citation>
    <scope>NUCLEOTIDE SEQUENCE [LARGE SCALE GENOMIC DNA]</scope>
    <source>
        <strain evidence="2 3">CBS 7118</strain>
    </source>
</reference>
<gene>
    <name evidence="2" type="ORF">L198_08164</name>
</gene>
<proteinExistence type="predicted"/>
<feature type="region of interest" description="Disordered" evidence="1">
    <location>
        <begin position="194"/>
        <end position="214"/>
    </location>
</feature>
<dbReference type="RefSeq" id="XP_019027904.1">
    <property type="nucleotide sequence ID" value="XM_019180135.1"/>
</dbReference>
<evidence type="ECO:0000256" key="1">
    <source>
        <dbReference type="SAM" id="MobiDB-lite"/>
    </source>
</evidence>
<dbReference type="Proteomes" id="UP000094819">
    <property type="component" value="Unassembled WGS sequence"/>
</dbReference>
<dbReference type="AlphaFoldDB" id="A0A1E3HH23"/>
<sequence>MTPLRNWTLTSSDSSPLAYLLKAQQQATSDRFSPDQVNYTKEEDQDTGRWAQVLVGEEEDGWSFEHLCTSATFQQESEACRFLCHHYSRPPFCTAGLSMFLLPFDPSIPVPPSRSALSLRPSLPRRFELGSDLSTPHSALHLGPRQVVSRTRNLRDWALQCSIDFSCRAESAKSEVGDTLKIVYYDARFDQSPFTGGSKPNTRTGPDTEAFSRPGLRRAEEVRAFWALVKQRQEKERIEKERILQE</sequence>
<name>A0A1E3HH23_9TREE</name>